<feature type="domain" description="DUF4469" evidence="1">
    <location>
        <begin position="139"/>
        <end position="239"/>
    </location>
</feature>
<evidence type="ECO:0000313" key="4">
    <source>
        <dbReference type="Proteomes" id="UP000033047"/>
    </source>
</evidence>
<dbReference type="InterPro" id="IPR027824">
    <property type="entry name" value="DUF4469"/>
</dbReference>
<organism evidence="3 4">
    <name type="scientific">Parabacteroides goldsteinii DSM 19448 = WAL 12034</name>
    <dbReference type="NCBI Taxonomy" id="927665"/>
    <lineage>
        <taxon>Bacteria</taxon>
        <taxon>Pseudomonadati</taxon>
        <taxon>Bacteroidota</taxon>
        <taxon>Bacteroidia</taxon>
        <taxon>Bacteroidales</taxon>
        <taxon>Tannerellaceae</taxon>
        <taxon>Parabacteroides</taxon>
    </lineage>
</organism>
<dbReference type="HOGENOM" id="CLU_092785_0_0_10"/>
<protein>
    <submittedName>
        <fullName evidence="3">Uncharacterized protein</fullName>
    </submittedName>
</protein>
<evidence type="ECO:0000313" key="3">
    <source>
        <dbReference type="EMBL" id="KKB48844.1"/>
    </source>
</evidence>
<dbReference type="AlphaFoldDB" id="A0A0F5ITE7"/>
<dbReference type="InterPro" id="IPR049893">
    <property type="entry name" value="Bvu_2165-like_IHF-HU-DNA_bdg"/>
</dbReference>
<sequence>MAKDEPKRRSIIGTLVDNKLTEREDDSTINITYVGRRSIDGLCSLAAKAGSKFSASELLTAYKDIEKQAKEEVYSGATVEFGFANNSLGVEGAVIGPGAGFDPAVNRVVMRCIPLVGLRPELDMIDVIINGTNEGMPTVTTLYDVFTKTTNAKLTPGNTLNGKGNRVKIAGSEGKEVGFFFVDATDETKVVPVPETAISRNEPSSFSFIIPALPNGNYYLEIATQYGGQSTKILKEVRRSRFPYLLQVGSGGSDRPEIE</sequence>
<dbReference type="Pfam" id="PF14734">
    <property type="entry name" value="DUF4469"/>
    <property type="match status" value="1"/>
</dbReference>
<accession>A0A0F5ITE7</accession>
<reference evidence="3 4" key="1">
    <citation type="submission" date="2013-04" db="EMBL/GenBank/DDBJ databases">
        <title>The Genome Sequence of Parabacteroides goldsteinii DSM 19448.</title>
        <authorList>
            <consortium name="The Broad Institute Genomics Platform"/>
            <person name="Earl A."/>
            <person name="Ward D."/>
            <person name="Feldgarden M."/>
            <person name="Gevers D."/>
            <person name="Martens E."/>
            <person name="Sakamoto M."/>
            <person name="Benno Y."/>
            <person name="Song Y."/>
            <person name="Liu C."/>
            <person name="Lee J."/>
            <person name="Bolanos M."/>
            <person name="Vaisanen M.L."/>
            <person name="Finegold S.M."/>
            <person name="Walker B."/>
            <person name="Young S."/>
            <person name="Zeng Q."/>
            <person name="Gargeya S."/>
            <person name="Fitzgerald M."/>
            <person name="Haas B."/>
            <person name="Abouelleil A."/>
            <person name="Allen A.W."/>
            <person name="Alvarado L."/>
            <person name="Arachchi H.M."/>
            <person name="Berlin A.M."/>
            <person name="Chapman S.B."/>
            <person name="Gainer-Dewar J."/>
            <person name="Goldberg J."/>
            <person name="Griggs A."/>
            <person name="Gujja S."/>
            <person name="Hansen M."/>
            <person name="Howarth C."/>
            <person name="Imamovic A."/>
            <person name="Ireland A."/>
            <person name="Larimer J."/>
            <person name="McCowan C."/>
            <person name="Murphy C."/>
            <person name="Pearson M."/>
            <person name="Poon T.W."/>
            <person name="Priest M."/>
            <person name="Roberts A."/>
            <person name="Saif S."/>
            <person name="Shea T."/>
            <person name="Sisk P."/>
            <person name="Sykes S."/>
            <person name="Wortman J."/>
            <person name="Nusbaum C."/>
            <person name="Birren B."/>
        </authorList>
    </citation>
    <scope>NUCLEOTIDE SEQUENCE [LARGE SCALE GENOMIC DNA]</scope>
    <source>
        <strain evidence="3 4">DSM 19448</strain>
    </source>
</reference>
<dbReference type="PATRIC" id="fig|927665.4.peg.4187"/>
<dbReference type="EMBL" id="AQHV01000021">
    <property type="protein sequence ID" value="KKB48844.1"/>
    <property type="molecule type" value="Genomic_DNA"/>
</dbReference>
<evidence type="ECO:0000259" key="2">
    <source>
        <dbReference type="Pfam" id="PF14848"/>
    </source>
</evidence>
<dbReference type="Gene3D" id="2.70.50.70">
    <property type="match status" value="1"/>
</dbReference>
<comment type="caution">
    <text evidence="3">The sequence shown here is derived from an EMBL/GenBank/DDBJ whole genome shotgun (WGS) entry which is preliminary data.</text>
</comment>
<evidence type="ECO:0000259" key="1">
    <source>
        <dbReference type="Pfam" id="PF14734"/>
    </source>
</evidence>
<dbReference type="Proteomes" id="UP000033047">
    <property type="component" value="Unassembled WGS sequence"/>
</dbReference>
<dbReference type="CDD" id="cd12843">
    <property type="entry name" value="Bvu_2165_C_like"/>
    <property type="match status" value="1"/>
</dbReference>
<feature type="domain" description="Bvu-2165-like IHF-HU-like DNA-binding" evidence="2">
    <location>
        <begin position="14"/>
        <end position="131"/>
    </location>
</feature>
<proteinExistence type="predicted"/>
<dbReference type="Pfam" id="PF14848">
    <property type="entry name" value="HU-DNA_bdg"/>
    <property type="match status" value="1"/>
</dbReference>
<dbReference type="RefSeq" id="WP_046147245.1">
    <property type="nucleotide sequence ID" value="NZ_KQ033913.1"/>
</dbReference>
<name>A0A0F5ITE7_9BACT</name>
<gene>
    <name evidence="3" type="ORF">HMPREF1535_04073</name>
</gene>